<evidence type="ECO:0000259" key="8">
    <source>
        <dbReference type="PROSITE" id="PS50893"/>
    </source>
</evidence>
<evidence type="ECO:0000256" key="7">
    <source>
        <dbReference type="ARBA" id="ARBA00023136"/>
    </source>
</evidence>
<organism evidence="9 10">
    <name type="scientific">Hydrogenobacter thermophilus (strain DSM 6534 / IAM 12695 / TK-6)</name>
    <dbReference type="NCBI Taxonomy" id="608538"/>
    <lineage>
        <taxon>Bacteria</taxon>
        <taxon>Pseudomonadati</taxon>
        <taxon>Aquificota</taxon>
        <taxon>Aquificia</taxon>
        <taxon>Aquificales</taxon>
        <taxon>Aquificaceae</taxon>
        <taxon>Hydrogenobacter</taxon>
    </lineage>
</organism>
<dbReference type="OrthoDB" id="197875at2"/>
<dbReference type="STRING" id="608538.HTH_0464"/>
<keyword evidence="5" id="KW-0067">ATP-binding</keyword>
<dbReference type="InterPro" id="IPR015856">
    <property type="entry name" value="ABC_transpr_CbiO/EcfA_su"/>
</dbReference>
<dbReference type="InterPro" id="IPR027417">
    <property type="entry name" value="P-loop_NTPase"/>
</dbReference>
<keyword evidence="3" id="KW-1003">Cell membrane</keyword>
<dbReference type="GO" id="GO:0016887">
    <property type="term" value="F:ATP hydrolysis activity"/>
    <property type="evidence" value="ECO:0007669"/>
    <property type="project" value="InterPro"/>
</dbReference>
<keyword evidence="4" id="KW-0547">Nucleotide-binding</keyword>
<dbReference type="InterPro" id="IPR003439">
    <property type="entry name" value="ABC_transporter-like_ATP-bd"/>
</dbReference>
<sequence>MIELRGVYHSYDGEEVLRDINLTVKEGERVVLLGINGSGKTTLLKILNALILPQRGAYTYCGVRVDKSKLKDRDFVRSFRKEMVMLFQNPDVMLFNPTVYDELAFSLRQLGFEEKQVEERVLHWADRFDLIEHLDKPPFKLSGGQKQKLCLACLLVLEPKILLLDEPTANLDPRTTGWLIDLLYDLNITTIVSTHNLSLVPELGDRLVVLGEEHSIVYDGKIETFLRDEEKMLKAGLLHKHRHKHGDREHAHYHFHL</sequence>
<dbReference type="Pfam" id="PF00005">
    <property type="entry name" value="ABC_tran"/>
    <property type="match status" value="1"/>
</dbReference>
<evidence type="ECO:0000256" key="4">
    <source>
        <dbReference type="ARBA" id="ARBA00022741"/>
    </source>
</evidence>
<dbReference type="KEGG" id="hth:HTH_0464"/>
<gene>
    <name evidence="9" type="primary">cbiO</name>
    <name evidence="9" type="ordered locus">HTH_0464</name>
</gene>
<dbReference type="AlphaFoldDB" id="D3DGH6"/>
<dbReference type="InterPro" id="IPR017871">
    <property type="entry name" value="ABC_transporter-like_CS"/>
</dbReference>
<dbReference type="PANTHER" id="PTHR43553:SF27">
    <property type="entry name" value="ENERGY-COUPLING FACTOR TRANSPORTER ATP-BINDING PROTEIN ECFA2"/>
    <property type="match status" value="1"/>
</dbReference>
<dbReference type="Proteomes" id="UP000002574">
    <property type="component" value="Chromosome"/>
</dbReference>
<dbReference type="KEGG" id="hte:Hydth_0462"/>
<dbReference type="RefSeq" id="WP_012963111.1">
    <property type="nucleotide sequence ID" value="NC_013799.1"/>
</dbReference>
<dbReference type="GO" id="GO:0042626">
    <property type="term" value="F:ATPase-coupled transmembrane transporter activity"/>
    <property type="evidence" value="ECO:0007669"/>
    <property type="project" value="TreeGrafter"/>
</dbReference>
<evidence type="ECO:0000256" key="3">
    <source>
        <dbReference type="ARBA" id="ARBA00022475"/>
    </source>
</evidence>
<dbReference type="InterPro" id="IPR003593">
    <property type="entry name" value="AAA+_ATPase"/>
</dbReference>
<name>D3DGH6_HYDTT</name>
<dbReference type="PATRIC" id="fig|608538.5.peg.468"/>
<proteinExistence type="predicted"/>
<evidence type="ECO:0000256" key="2">
    <source>
        <dbReference type="ARBA" id="ARBA00022448"/>
    </source>
</evidence>
<dbReference type="eggNOG" id="COG1122">
    <property type="taxonomic scope" value="Bacteria"/>
</dbReference>
<dbReference type="PROSITE" id="PS50893">
    <property type="entry name" value="ABC_TRANSPORTER_2"/>
    <property type="match status" value="1"/>
</dbReference>
<dbReference type="InterPro" id="IPR050095">
    <property type="entry name" value="ECF_ABC_transporter_ATP-bd"/>
</dbReference>
<dbReference type="PANTHER" id="PTHR43553">
    <property type="entry name" value="HEAVY METAL TRANSPORTER"/>
    <property type="match status" value="1"/>
</dbReference>
<evidence type="ECO:0000313" key="9">
    <source>
        <dbReference type="EMBL" id="BAI68928.1"/>
    </source>
</evidence>
<evidence type="ECO:0000313" key="10">
    <source>
        <dbReference type="Proteomes" id="UP000002574"/>
    </source>
</evidence>
<protein>
    <submittedName>
        <fullName evidence="9">ABC-type cobalt transport system ATPase component</fullName>
    </submittedName>
</protein>
<evidence type="ECO:0000256" key="1">
    <source>
        <dbReference type="ARBA" id="ARBA00004202"/>
    </source>
</evidence>
<dbReference type="PROSITE" id="PS00211">
    <property type="entry name" value="ABC_TRANSPORTER_1"/>
    <property type="match status" value="1"/>
</dbReference>
<keyword evidence="10" id="KW-1185">Reference proteome</keyword>
<dbReference type="SUPFAM" id="SSF52540">
    <property type="entry name" value="P-loop containing nucleoside triphosphate hydrolases"/>
    <property type="match status" value="1"/>
</dbReference>
<accession>D3DGH6</accession>
<evidence type="ECO:0000256" key="5">
    <source>
        <dbReference type="ARBA" id="ARBA00022840"/>
    </source>
</evidence>
<dbReference type="SMART" id="SM00382">
    <property type="entry name" value="AAA"/>
    <property type="match status" value="1"/>
</dbReference>
<comment type="subcellular location">
    <subcellularLocation>
        <location evidence="1">Cell membrane</location>
        <topology evidence="1">Peripheral membrane protein</topology>
    </subcellularLocation>
</comment>
<keyword evidence="2" id="KW-0813">Transport</keyword>
<dbReference type="Gene3D" id="3.40.50.300">
    <property type="entry name" value="P-loop containing nucleotide triphosphate hydrolases"/>
    <property type="match status" value="1"/>
</dbReference>
<keyword evidence="6" id="KW-1278">Translocase</keyword>
<feature type="domain" description="ABC transporter" evidence="8">
    <location>
        <begin position="2"/>
        <end position="238"/>
    </location>
</feature>
<dbReference type="CDD" id="cd03225">
    <property type="entry name" value="ABC_cobalt_CbiO_domain1"/>
    <property type="match status" value="1"/>
</dbReference>
<keyword evidence="7" id="KW-0472">Membrane</keyword>
<dbReference type="GO" id="GO:0043190">
    <property type="term" value="C:ATP-binding cassette (ABC) transporter complex"/>
    <property type="evidence" value="ECO:0007669"/>
    <property type="project" value="TreeGrafter"/>
</dbReference>
<dbReference type="EMBL" id="AP011112">
    <property type="protein sequence ID" value="BAI68928.1"/>
    <property type="molecule type" value="Genomic_DNA"/>
</dbReference>
<reference evidence="9 10" key="1">
    <citation type="journal article" date="2010" name="J. Bacteriol.">
        <title>Complete genome sequence of the thermophilic, obligately chemolithoautotrophic hydrogen-oxidizing bacterium Hydrogenobacter thermophilus TK-6.</title>
        <authorList>
            <person name="Arai H."/>
            <person name="Kanbe H."/>
            <person name="Ishii M."/>
            <person name="Igarashi Y."/>
        </authorList>
    </citation>
    <scope>NUCLEOTIDE SEQUENCE [LARGE SCALE GENOMIC DNA]</scope>
    <source>
        <strain evidence="10">DSM 6534 / IAM 12695 / TK-6 [Tokyo]</strain>
    </source>
</reference>
<evidence type="ECO:0000256" key="6">
    <source>
        <dbReference type="ARBA" id="ARBA00022967"/>
    </source>
</evidence>
<dbReference type="GO" id="GO:0005524">
    <property type="term" value="F:ATP binding"/>
    <property type="evidence" value="ECO:0007669"/>
    <property type="project" value="UniProtKB-KW"/>
</dbReference>